<evidence type="ECO:0000256" key="1">
    <source>
        <dbReference type="ARBA" id="ARBA00006987"/>
    </source>
</evidence>
<dbReference type="EMBL" id="UWPJ01000005">
    <property type="protein sequence ID" value="VCU68116.1"/>
    <property type="molecule type" value="Genomic_DNA"/>
</dbReference>
<feature type="signal peptide" evidence="2">
    <location>
        <begin position="1"/>
        <end position="26"/>
    </location>
</feature>
<dbReference type="Gene3D" id="3.40.190.10">
    <property type="entry name" value="Periplasmic binding protein-like II"/>
    <property type="match status" value="1"/>
</dbReference>
<reference evidence="3 4" key="1">
    <citation type="submission" date="2018-10" db="EMBL/GenBank/DDBJ databases">
        <authorList>
            <person name="Criscuolo A."/>
        </authorList>
    </citation>
    <scope>NUCLEOTIDE SEQUENCE [LARGE SCALE GENOMIC DNA]</scope>
    <source>
        <strain evidence="3">DnA1</strain>
    </source>
</reference>
<comment type="similarity">
    <text evidence="1">Belongs to the UPF0065 (bug) family.</text>
</comment>
<dbReference type="Pfam" id="PF03401">
    <property type="entry name" value="TctC"/>
    <property type="match status" value="1"/>
</dbReference>
<keyword evidence="3" id="KW-0675">Receptor</keyword>
<dbReference type="Gene3D" id="3.40.190.150">
    <property type="entry name" value="Bordetella uptake gene, domain 1"/>
    <property type="match status" value="1"/>
</dbReference>
<dbReference type="SUPFAM" id="SSF53850">
    <property type="entry name" value="Periplasmic binding protein-like II"/>
    <property type="match status" value="1"/>
</dbReference>
<organism evidence="3 4">
    <name type="scientific">Pigmentiphaga humi</name>
    <dbReference type="NCBI Taxonomy" id="2478468"/>
    <lineage>
        <taxon>Bacteria</taxon>
        <taxon>Pseudomonadati</taxon>
        <taxon>Pseudomonadota</taxon>
        <taxon>Betaproteobacteria</taxon>
        <taxon>Burkholderiales</taxon>
        <taxon>Alcaligenaceae</taxon>
        <taxon>Pigmentiphaga</taxon>
    </lineage>
</organism>
<dbReference type="AlphaFoldDB" id="A0A3P4AXM7"/>
<protein>
    <submittedName>
        <fullName evidence="3">Tripartite tricarboxylate transporter family receptor</fullName>
    </submittedName>
</protein>
<dbReference type="InterPro" id="IPR005064">
    <property type="entry name" value="BUG"/>
</dbReference>
<name>A0A3P4AXM7_9BURK</name>
<dbReference type="OrthoDB" id="9780943at2"/>
<keyword evidence="4" id="KW-1185">Reference proteome</keyword>
<dbReference type="RefSeq" id="WP_124077355.1">
    <property type="nucleotide sequence ID" value="NZ_UWPJ01000005.1"/>
</dbReference>
<evidence type="ECO:0000313" key="4">
    <source>
        <dbReference type="Proteomes" id="UP000277294"/>
    </source>
</evidence>
<dbReference type="PANTHER" id="PTHR42928">
    <property type="entry name" value="TRICARBOXYLATE-BINDING PROTEIN"/>
    <property type="match status" value="1"/>
</dbReference>
<keyword evidence="2" id="KW-0732">Signal</keyword>
<sequence length="324" mass="33294">MRASSLLRLFLAGAACAAAASAPARADSPYPSRPIEFVVPYAPGGASDIVVRALAPALQKQLGVSVVVINRAGANTAIAATQLARSAPDGYTIMLADVALVLNAAVRHASPGYDVAKDFSTIAQVGSAPLVLFVPASGAADLPSFLKQAHDRPVNIANAGPGSLGHLAAELLQLRTKTTLVSVPYRGSGPAMNETIAGQVDAIFTSTASGMPLVKNGRLRPLAVASPEPLKDFPEIPTFDRLGVQGVHVLNWWGVIAPAGLPADISARIAKAVTAAMRDPAIVERFAALGISPSTRDAAAFAGLMSKEFAAWRDVAAKAGIKVD</sequence>
<feature type="chain" id="PRO_5018221806" evidence="2">
    <location>
        <begin position="27"/>
        <end position="324"/>
    </location>
</feature>
<evidence type="ECO:0000256" key="2">
    <source>
        <dbReference type="SAM" id="SignalP"/>
    </source>
</evidence>
<dbReference type="PANTHER" id="PTHR42928:SF5">
    <property type="entry name" value="BLR1237 PROTEIN"/>
    <property type="match status" value="1"/>
</dbReference>
<dbReference type="CDD" id="cd07012">
    <property type="entry name" value="PBP2_Bug_TTT"/>
    <property type="match status" value="1"/>
</dbReference>
<evidence type="ECO:0000313" key="3">
    <source>
        <dbReference type="EMBL" id="VCU68116.1"/>
    </source>
</evidence>
<dbReference type="Proteomes" id="UP000277294">
    <property type="component" value="Unassembled WGS sequence"/>
</dbReference>
<gene>
    <name evidence="3" type="ORF">PIGHUM_00166</name>
</gene>
<dbReference type="PIRSF" id="PIRSF017082">
    <property type="entry name" value="YflP"/>
    <property type="match status" value="1"/>
</dbReference>
<dbReference type="InterPro" id="IPR042100">
    <property type="entry name" value="Bug_dom1"/>
</dbReference>
<accession>A0A3P4AXM7</accession>
<proteinExistence type="inferred from homology"/>